<feature type="region of interest" description="Disordered" evidence="1">
    <location>
        <begin position="1"/>
        <end position="58"/>
    </location>
</feature>
<keyword evidence="3" id="KW-1185">Reference proteome</keyword>
<protein>
    <submittedName>
        <fullName evidence="2">Uncharacterized protein</fullName>
    </submittedName>
</protein>
<organism evidence="2 3">
    <name type="scientific">Eumeta variegata</name>
    <name type="common">Bagworm moth</name>
    <name type="synonym">Eumeta japonica</name>
    <dbReference type="NCBI Taxonomy" id="151549"/>
    <lineage>
        <taxon>Eukaryota</taxon>
        <taxon>Metazoa</taxon>
        <taxon>Ecdysozoa</taxon>
        <taxon>Arthropoda</taxon>
        <taxon>Hexapoda</taxon>
        <taxon>Insecta</taxon>
        <taxon>Pterygota</taxon>
        <taxon>Neoptera</taxon>
        <taxon>Endopterygota</taxon>
        <taxon>Lepidoptera</taxon>
        <taxon>Glossata</taxon>
        <taxon>Ditrysia</taxon>
        <taxon>Tineoidea</taxon>
        <taxon>Psychidae</taxon>
        <taxon>Oiketicinae</taxon>
        <taxon>Eumeta</taxon>
    </lineage>
</organism>
<feature type="compositionally biased region" description="Basic residues" evidence="1">
    <location>
        <begin position="41"/>
        <end position="56"/>
    </location>
</feature>
<dbReference type="AlphaFoldDB" id="A0A4C1W7G5"/>
<accession>A0A4C1W7G5</accession>
<evidence type="ECO:0000313" key="3">
    <source>
        <dbReference type="Proteomes" id="UP000299102"/>
    </source>
</evidence>
<evidence type="ECO:0000313" key="2">
    <source>
        <dbReference type="EMBL" id="GBP46820.1"/>
    </source>
</evidence>
<evidence type="ECO:0000256" key="1">
    <source>
        <dbReference type="SAM" id="MobiDB-lite"/>
    </source>
</evidence>
<sequence>MERMGRLRSHVASGLGHGGDSATGEGVRGAAQMTSPTGFCRRPRGRRAAGGRRRRPLSSIGNYIPAAEDERLWLLESGRPRLNFGSFPARVLRRNNATSVIQDECIEFVITTPGTPPGPPEGVGLAKYTVQDGNPFGDCQ</sequence>
<proteinExistence type="predicted"/>
<dbReference type="EMBL" id="BGZK01000489">
    <property type="protein sequence ID" value="GBP46820.1"/>
    <property type="molecule type" value="Genomic_DNA"/>
</dbReference>
<gene>
    <name evidence="2" type="ORF">EVAR_10788_1</name>
</gene>
<dbReference type="Proteomes" id="UP000299102">
    <property type="component" value="Unassembled WGS sequence"/>
</dbReference>
<name>A0A4C1W7G5_EUMVA</name>
<reference evidence="2 3" key="1">
    <citation type="journal article" date="2019" name="Commun. Biol.">
        <title>The bagworm genome reveals a unique fibroin gene that provides high tensile strength.</title>
        <authorList>
            <person name="Kono N."/>
            <person name="Nakamura H."/>
            <person name="Ohtoshi R."/>
            <person name="Tomita M."/>
            <person name="Numata K."/>
            <person name="Arakawa K."/>
        </authorList>
    </citation>
    <scope>NUCLEOTIDE SEQUENCE [LARGE SCALE GENOMIC DNA]</scope>
</reference>
<comment type="caution">
    <text evidence="2">The sequence shown here is derived from an EMBL/GenBank/DDBJ whole genome shotgun (WGS) entry which is preliminary data.</text>
</comment>